<dbReference type="Pfam" id="PF13843">
    <property type="entry name" value="DDE_Tnp_1_7"/>
    <property type="match status" value="1"/>
</dbReference>
<keyword evidence="4" id="KW-1185">Reference proteome</keyword>
<dbReference type="InterPro" id="IPR029526">
    <property type="entry name" value="PGBD"/>
</dbReference>
<dbReference type="Proteomes" id="UP000237271">
    <property type="component" value="Unassembled WGS sequence"/>
</dbReference>
<reference evidence="3 4" key="1">
    <citation type="journal article" date="2017" name="Genome Biol. Evol.">
        <title>Phytophthora megakarya and P. palmivora, closely related causal agents of cacao black pod rot, underwent increases in genome sizes and gene numbers by different mechanisms.</title>
        <authorList>
            <person name="Ali S.S."/>
            <person name="Shao J."/>
            <person name="Lary D.J."/>
            <person name="Kronmiller B."/>
            <person name="Shen D."/>
            <person name="Strem M.D."/>
            <person name="Amoako-Attah I."/>
            <person name="Akrofi A.Y."/>
            <person name="Begoude B.A."/>
            <person name="Ten Hoopen G.M."/>
            <person name="Coulibaly K."/>
            <person name="Kebe B.I."/>
            <person name="Melnick R.L."/>
            <person name="Guiltinan M.J."/>
            <person name="Tyler B.M."/>
            <person name="Meinhardt L.W."/>
            <person name="Bailey B.A."/>
        </authorList>
    </citation>
    <scope>NUCLEOTIDE SEQUENCE [LARGE SCALE GENOMIC DNA]</scope>
    <source>
        <strain evidence="4">sbr112.9</strain>
    </source>
</reference>
<dbReference type="PANTHER" id="PTHR46599:SF3">
    <property type="entry name" value="PIGGYBAC TRANSPOSABLE ELEMENT-DERIVED PROTEIN 4"/>
    <property type="match status" value="1"/>
</dbReference>
<evidence type="ECO:0000256" key="1">
    <source>
        <dbReference type="SAM" id="MobiDB-lite"/>
    </source>
</evidence>
<gene>
    <name evidence="3" type="ORF">PHPALM_7578</name>
</gene>
<evidence type="ECO:0000259" key="2">
    <source>
        <dbReference type="Pfam" id="PF13843"/>
    </source>
</evidence>
<evidence type="ECO:0000313" key="3">
    <source>
        <dbReference type="EMBL" id="POM75332.1"/>
    </source>
</evidence>
<feature type="region of interest" description="Disordered" evidence="1">
    <location>
        <begin position="26"/>
        <end position="48"/>
    </location>
</feature>
<protein>
    <recommendedName>
        <fullName evidence="2">PiggyBac transposable element-derived protein domain-containing protein</fullName>
    </recommendedName>
</protein>
<proteinExistence type="predicted"/>
<name>A0A2P4YC01_9STRA</name>
<feature type="domain" description="PiggyBac transposable element-derived protein" evidence="2">
    <location>
        <begin position="83"/>
        <end position="517"/>
    </location>
</feature>
<dbReference type="OrthoDB" id="127014at2759"/>
<evidence type="ECO:0000313" key="4">
    <source>
        <dbReference type="Proteomes" id="UP000237271"/>
    </source>
</evidence>
<organism evidence="3 4">
    <name type="scientific">Phytophthora palmivora</name>
    <dbReference type="NCBI Taxonomy" id="4796"/>
    <lineage>
        <taxon>Eukaryota</taxon>
        <taxon>Sar</taxon>
        <taxon>Stramenopiles</taxon>
        <taxon>Oomycota</taxon>
        <taxon>Peronosporomycetes</taxon>
        <taxon>Peronosporales</taxon>
        <taxon>Peronosporaceae</taxon>
        <taxon>Phytophthora</taxon>
    </lineage>
</organism>
<dbReference type="AlphaFoldDB" id="A0A2P4YC01"/>
<comment type="caution">
    <text evidence="3">The sequence shown here is derived from an EMBL/GenBank/DDBJ whole genome shotgun (WGS) entry which is preliminary data.</text>
</comment>
<dbReference type="EMBL" id="NCKW01003890">
    <property type="protein sequence ID" value="POM75332.1"/>
    <property type="molecule type" value="Genomic_DNA"/>
</dbReference>
<accession>A0A2P4YC01</accession>
<dbReference type="PANTHER" id="PTHR46599">
    <property type="entry name" value="PIGGYBAC TRANSPOSABLE ELEMENT-DERIVED PROTEIN 4"/>
    <property type="match status" value="1"/>
</dbReference>
<sequence>MDIAVLLNDEEVTCADWDFELSDSEDEEAGVDVSDSETSSGALPSAGRRTGNGYVDRIIRDSGLHIVREREVKTAYNERGELGLFSLLFTREFRDSLQSWTNKMLEDKGIPEATVCELDAYIGLEIALSFNPVTEIKEMWSQKLFMGQSNFVATMARNRFERIRDRFQVPAPGSVPVDRREQDPLWHSRRLMAQIHQKFAAVAVPVGACAHKNEVFGEDVHAIKPDKYGVRFYSVVGWESLYAYSVWDNGSGNHTETTAAERNVDIFPALGTALFRTLERDDVSIKRKDASALWQCAATLLKTYPAPNQHRLLVCDNFYTRHNLAKTLATFTDGEMKMLGTVRIALQEKWMAERLEASKERIDNAERGSWELLAALDVPADWEKLQEKHKRTQKSFQHTFKRLASNAGYIVFRDKKTVVFYTNDLAGTPSQDVLPGHSQEAIQLCCGLAPLQRWTGDQVMHRKTFQVPAMIVAYNLFMNGVDRVDQLRSTNPIRRKERHLSISILTWALDLALINAFSLFRKVVGDASARVSLREFKRRVAEKLTERGGKRNVV</sequence>